<reference evidence="7 8" key="1">
    <citation type="submission" date="2015-11" db="EMBL/GenBank/DDBJ databases">
        <title>Exploring the genomic traits of fungus-feeding bacterial genus Collimonas.</title>
        <authorList>
            <person name="Song C."/>
            <person name="Schmidt R."/>
            <person name="de Jager V."/>
            <person name="Krzyzanowska D."/>
            <person name="Jongedijk E."/>
            <person name="Cankar K."/>
            <person name="Beekwilder J."/>
            <person name="van Veen A."/>
            <person name="de Boer W."/>
            <person name="van Veen J.A."/>
            <person name="Garbeva P."/>
        </authorList>
    </citation>
    <scope>NUCLEOTIDE SEQUENCE [LARGE SCALE GENOMIC DNA]</scope>
    <source>
        <strain evidence="7 8">Ter91</strain>
    </source>
</reference>
<evidence type="ECO:0000256" key="1">
    <source>
        <dbReference type="ARBA" id="ARBA00004196"/>
    </source>
</evidence>
<evidence type="ECO:0000256" key="2">
    <source>
        <dbReference type="ARBA" id="ARBA00005695"/>
    </source>
</evidence>
<evidence type="ECO:0000259" key="6">
    <source>
        <dbReference type="Pfam" id="PF00496"/>
    </source>
</evidence>
<dbReference type="Proteomes" id="UP000074561">
    <property type="component" value="Chromosome"/>
</dbReference>
<dbReference type="InterPro" id="IPR039424">
    <property type="entry name" value="SBP_5"/>
</dbReference>
<organism evidence="7 8">
    <name type="scientific">Collimonas pratensis</name>
    <dbReference type="NCBI Taxonomy" id="279113"/>
    <lineage>
        <taxon>Bacteria</taxon>
        <taxon>Pseudomonadati</taxon>
        <taxon>Pseudomonadota</taxon>
        <taxon>Betaproteobacteria</taxon>
        <taxon>Burkholderiales</taxon>
        <taxon>Oxalobacteraceae</taxon>
        <taxon>Collimonas</taxon>
    </lineage>
</organism>
<evidence type="ECO:0000256" key="5">
    <source>
        <dbReference type="SAM" id="SignalP"/>
    </source>
</evidence>
<dbReference type="GO" id="GO:0030288">
    <property type="term" value="C:outer membrane-bounded periplasmic space"/>
    <property type="evidence" value="ECO:0007669"/>
    <property type="project" value="UniProtKB-ARBA"/>
</dbReference>
<dbReference type="SUPFAM" id="SSF53850">
    <property type="entry name" value="Periplasmic binding protein-like II"/>
    <property type="match status" value="1"/>
</dbReference>
<dbReference type="GO" id="GO:1904680">
    <property type="term" value="F:peptide transmembrane transporter activity"/>
    <property type="evidence" value="ECO:0007669"/>
    <property type="project" value="TreeGrafter"/>
</dbReference>
<dbReference type="InterPro" id="IPR000914">
    <property type="entry name" value="SBP_5_dom"/>
</dbReference>
<dbReference type="PANTHER" id="PTHR30290">
    <property type="entry name" value="PERIPLASMIC BINDING COMPONENT OF ABC TRANSPORTER"/>
    <property type="match status" value="1"/>
</dbReference>
<dbReference type="CDD" id="cd08505">
    <property type="entry name" value="PBP2_NikA_DppA_OppA_like_18"/>
    <property type="match status" value="1"/>
</dbReference>
<keyword evidence="3" id="KW-0813">Transport</keyword>
<accession>A0A127Q0Y3</accession>
<dbReference type="STRING" id="279113.CPter91_1304"/>
<dbReference type="Pfam" id="PF00496">
    <property type="entry name" value="SBP_bac_5"/>
    <property type="match status" value="1"/>
</dbReference>
<feature type="domain" description="Solute-binding protein family 5" evidence="6">
    <location>
        <begin position="89"/>
        <end position="520"/>
    </location>
</feature>
<name>A0A127Q0Y3_9BURK</name>
<dbReference type="PATRIC" id="fig|279113.9.peg.1300"/>
<keyword evidence="4 5" id="KW-0732">Signal</keyword>
<gene>
    <name evidence="7" type="ORF">CPter91_1304</name>
</gene>
<proteinExistence type="inferred from homology"/>
<dbReference type="PANTHER" id="PTHR30290:SF10">
    <property type="entry name" value="PERIPLASMIC OLIGOPEPTIDE-BINDING PROTEIN-RELATED"/>
    <property type="match status" value="1"/>
</dbReference>
<dbReference type="Gene3D" id="3.10.105.10">
    <property type="entry name" value="Dipeptide-binding Protein, Domain 3"/>
    <property type="match status" value="1"/>
</dbReference>
<dbReference type="Gene3D" id="3.40.190.10">
    <property type="entry name" value="Periplasmic binding protein-like II"/>
    <property type="match status" value="1"/>
</dbReference>
<dbReference type="InterPro" id="IPR030678">
    <property type="entry name" value="Peptide/Ni-bd"/>
</dbReference>
<evidence type="ECO:0000313" key="7">
    <source>
        <dbReference type="EMBL" id="AMP03687.1"/>
    </source>
</evidence>
<dbReference type="KEGG" id="cpra:CPter91_1304"/>
<dbReference type="GO" id="GO:0043190">
    <property type="term" value="C:ATP-binding cassette (ABC) transporter complex"/>
    <property type="evidence" value="ECO:0007669"/>
    <property type="project" value="InterPro"/>
</dbReference>
<evidence type="ECO:0000313" key="8">
    <source>
        <dbReference type="Proteomes" id="UP000074561"/>
    </source>
</evidence>
<comment type="similarity">
    <text evidence="2">Belongs to the bacterial solute-binding protein 5 family.</text>
</comment>
<dbReference type="AlphaFoldDB" id="A0A127Q0Y3"/>
<dbReference type="EMBL" id="CP013234">
    <property type="protein sequence ID" value="AMP03687.1"/>
    <property type="molecule type" value="Genomic_DNA"/>
</dbReference>
<evidence type="ECO:0000256" key="3">
    <source>
        <dbReference type="ARBA" id="ARBA00022448"/>
    </source>
</evidence>
<dbReference type="PIRSF" id="PIRSF002741">
    <property type="entry name" value="MppA"/>
    <property type="match status" value="1"/>
</dbReference>
<dbReference type="GO" id="GO:0015833">
    <property type="term" value="P:peptide transport"/>
    <property type="evidence" value="ECO:0007669"/>
    <property type="project" value="TreeGrafter"/>
</dbReference>
<feature type="signal peptide" evidence="5">
    <location>
        <begin position="1"/>
        <end position="33"/>
    </location>
</feature>
<evidence type="ECO:0000256" key="4">
    <source>
        <dbReference type="ARBA" id="ARBA00022729"/>
    </source>
</evidence>
<feature type="chain" id="PRO_5007277437" evidence="5">
    <location>
        <begin position="34"/>
        <end position="604"/>
    </location>
</feature>
<sequence length="604" mass="67830">MKMHRKLSNLLGLKKVLIGQMLVVAAFAGSAGAATSTNPADPSKVIKMGFEAADDGFDMIRTANFYSGWVSEVIYETLLTYDYLARPAKLVPQTAEAMPEISEDGKTYTFHIKKGIYFSPDPAFKGVRRELTAEDYIYTFKRVLDPQSRSVHASFLAGKIVGLDDLAAQAQKSGHFNYDAPVAGLQAPDRYTLRVTLNAKDYNFLNIMAYSAFGAVAQEVISTYGAQSGQHPVGTGPYMLQTYVPRSKIVLVANPEYRGFTWDFKPSSDAIDKQIVKDMQGKRMPQVGRVEINIIEEEQSRWLAFQGKQIDFDKMPQLAAPTVLDGDKLKPEYAEQGIQLQRVVDAGVTYTVMNYKDPTIGGNSLDRIALRRAITMVYDNKQEVSILRNGQATKLEMFIPPGVVGYDPTYRNSVAYDPALANKLLDHFGYKRGADGYRTMPDGKPLLLKFTREQAVFYQEMSELWKRGLDKIGIRSEFIINNFADNLKAATQCKLMLWGAAWMADYPEGQNFMQLLYGPNVGQGNHGCYSSPTYDALYQKAIALPPGPERNQLYLQMNRQIEADSAVVVNTTRIRSWLARPWVKGFKKHPILHAEWQYIDVDKH</sequence>
<comment type="subcellular location">
    <subcellularLocation>
        <location evidence="1">Cell envelope</location>
    </subcellularLocation>
</comment>
<protein>
    <submittedName>
        <fullName evidence="7">Bacterial extracellular solute-binding s, 5 Middle family protein</fullName>
    </submittedName>
</protein>